<keyword evidence="3" id="KW-1185">Reference proteome</keyword>
<feature type="region of interest" description="Disordered" evidence="1">
    <location>
        <begin position="1"/>
        <end position="22"/>
    </location>
</feature>
<evidence type="ECO:0000313" key="3">
    <source>
        <dbReference type="Proteomes" id="UP000234323"/>
    </source>
</evidence>
<feature type="compositionally biased region" description="Low complexity" evidence="1">
    <location>
        <begin position="1"/>
        <end position="11"/>
    </location>
</feature>
<organism evidence="2 3">
    <name type="scientific">Rhizophagus irregularis</name>
    <dbReference type="NCBI Taxonomy" id="588596"/>
    <lineage>
        <taxon>Eukaryota</taxon>
        <taxon>Fungi</taxon>
        <taxon>Fungi incertae sedis</taxon>
        <taxon>Mucoromycota</taxon>
        <taxon>Glomeromycotina</taxon>
        <taxon>Glomeromycetes</taxon>
        <taxon>Glomerales</taxon>
        <taxon>Glomeraceae</taxon>
        <taxon>Rhizophagus</taxon>
    </lineage>
</organism>
<name>A0A2I1H8U1_9GLOM</name>
<accession>A0A2I1H8U1</accession>
<evidence type="ECO:0000256" key="1">
    <source>
        <dbReference type="SAM" id="MobiDB-lite"/>
    </source>
</evidence>
<gene>
    <name evidence="2" type="ORF">RhiirA4_548668</name>
</gene>
<reference evidence="2 3" key="1">
    <citation type="submission" date="2015-10" db="EMBL/GenBank/DDBJ databases">
        <title>Genome analyses suggest a sexual origin of heterokaryosis in a supposedly ancient asexual fungus.</title>
        <authorList>
            <person name="Ropars J."/>
            <person name="Sedzielewska K."/>
            <person name="Noel J."/>
            <person name="Charron P."/>
            <person name="Farinelli L."/>
            <person name="Marton T."/>
            <person name="Kruger M."/>
            <person name="Pelin A."/>
            <person name="Brachmann A."/>
            <person name="Corradi N."/>
        </authorList>
    </citation>
    <scope>NUCLEOTIDE SEQUENCE [LARGE SCALE GENOMIC DNA]</scope>
    <source>
        <strain evidence="2 3">A4</strain>
    </source>
</reference>
<dbReference type="AlphaFoldDB" id="A0A2I1H8U1"/>
<protein>
    <submittedName>
        <fullName evidence="2">Uncharacterized protein</fullName>
    </submittedName>
</protein>
<evidence type="ECO:0000313" key="2">
    <source>
        <dbReference type="EMBL" id="PKY55301.1"/>
    </source>
</evidence>
<dbReference type="Proteomes" id="UP000234323">
    <property type="component" value="Unassembled WGS sequence"/>
</dbReference>
<comment type="caution">
    <text evidence="2">The sequence shown here is derived from an EMBL/GenBank/DDBJ whole genome shotgun (WGS) entry which is preliminary data.</text>
</comment>
<sequence>MPSTSNNNPSSRTQPKDNVYSGVNDKGNVWYHRGDSVAPGGSYYYANKDNSYYYQNSNGSKYYNNGKDNAMAYKIMPILGQEIENFNIVTN</sequence>
<dbReference type="VEuPathDB" id="FungiDB:RhiirFUN_023715"/>
<proteinExistence type="predicted"/>
<dbReference type="EMBL" id="LLXI01001820">
    <property type="protein sequence ID" value="PKY55301.1"/>
    <property type="molecule type" value="Genomic_DNA"/>
</dbReference>
<dbReference type="VEuPathDB" id="FungiDB:FUN_003179"/>